<name>T1C1A4_9ZZZZ</name>
<reference evidence="1" key="1">
    <citation type="submission" date="2013-08" db="EMBL/GenBank/DDBJ databases">
        <authorList>
            <person name="Mendez C."/>
            <person name="Richter M."/>
            <person name="Ferrer M."/>
            <person name="Sanchez J."/>
        </authorList>
    </citation>
    <scope>NUCLEOTIDE SEQUENCE</scope>
</reference>
<dbReference type="Pfam" id="PF06314">
    <property type="entry name" value="ADC"/>
    <property type="match status" value="1"/>
</dbReference>
<reference evidence="1" key="2">
    <citation type="journal article" date="2014" name="ISME J.">
        <title>Microbial stratification in low pH oxic and suboxic macroscopic growths along an acid mine drainage.</title>
        <authorList>
            <person name="Mendez-Garcia C."/>
            <person name="Mesa V."/>
            <person name="Sprenger R.R."/>
            <person name="Richter M."/>
            <person name="Diez M.S."/>
            <person name="Solano J."/>
            <person name="Bargiela R."/>
            <person name="Golyshina O.V."/>
            <person name="Manteca A."/>
            <person name="Ramos J.L."/>
            <person name="Gallego J.R."/>
            <person name="Llorente I."/>
            <person name="Martins Dos Santos V.A."/>
            <person name="Jensen O.N."/>
            <person name="Pelaez A.I."/>
            <person name="Sanchez J."/>
            <person name="Ferrer M."/>
        </authorList>
    </citation>
    <scope>NUCLEOTIDE SEQUENCE</scope>
</reference>
<proteinExistence type="predicted"/>
<dbReference type="InterPro" id="IPR023375">
    <property type="entry name" value="ADC_dom_sf"/>
</dbReference>
<evidence type="ECO:0000313" key="1">
    <source>
        <dbReference type="EMBL" id="EQD79256.1"/>
    </source>
</evidence>
<organism evidence="1">
    <name type="scientific">mine drainage metagenome</name>
    <dbReference type="NCBI Taxonomy" id="410659"/>
    <lineage>
        <taxon>unclassified sequences</taxon>
        <taxon>metagenomes</taxon>
        <taxon>ecological metagenomes</taxon>
    </lineage>
</organism>
<gene>
    <name evidence="1" type="ORF">B1B_00300</name>
</gene>
<feature type="non-terminal residue" evidence="1">
    <location>
        <position position="139"/>
    </location>
</feature>
<dbReference type="InterPro" id="IPR010451">
    <property type="entry name" value="Acetoacetate_decarboxylase"/>
</dbReference>
<comment type="caution">
    <text evidence="1">The sequence shown here is derived from an EMBL/GenBank/DDBJ whole genome shotgun (WGS) entry which is preliminary data.</text>
</comment>
<dbReference type="Gene3D" id="2.40.400.10">
    <property type="entry name" value="Acetoacetate decarboxylase-like"/>
    <property type="match status" value="1"/>
</dbReference>
<dbReference type="AlphaFoldDB" id="T1C1A4"/>
<protein>
    <submittedName>
        <fullName evidence="1">Acetoacetate decarboxylase</fullName>
    </submittedName>
</protein>
<dbReference type="EMBL" id="AUZY01000228">
    <property type="protein sequence ID" value="EQD79256.1"/>
    <property type="molecule type" value="Genomic_DNA"/>
</dbReference>
<sequence>MPGPVEPPQGYTLPFSPGGRAALVDHPPWHFASDVIQVVLRVDAGEVARLLPPPLEPGPEPDRITVRVTEVISVSDGDPDLAYRQPEATQYGEAIITVPCRYGQETGVYLPYIWTDHDWSLLRGWLNGWPKKIGQIRMT</sequence>
<dbReference type="SUPFAM" id="SSF160104">
    <property type="entry name" value="Acetoacetate decarboxylase-like"/>
    <property type="match status" value="1"/>
</dbReference>
<dbReference type="GO" id="GO:0016829">
    <property type="term" value="F:lyase activity"/>
    <property type="evidence" value="ECO:0007669"/>
    <property type="project" value="InterPro"/>
</dbReference>
<accession>T1C1A4</accession>